<comment type="caution">
    <text evidence="2">The sequence shown here is derived from an EMBL/GenBank/DDBJ whole genome shotgun (WGS) entry which is preliminary data.</text>
</comment>
<evidence type="ECO:0000313" key="3">
    <source>
        <dbReference type="Proteomes" id="UP000029382"/>
    </source>
</evidence>
<evidence type="ECO:0000313" key="2">
    <source>
        <dbReference type="EMBL" id="KFN88632.1"/>
    </source>
</evidence>
<proteinExistence type="predicted"/>
<name>A0A091BXW6_STREI</name>
<dbReference type="AlphaFoldDB" id="A0A091BXW6"/>
<sequence>MKKIHSSKLGVLDERQTSKASCESFRNDYSIRGVA</sequence>
<organism evidence="2 3">
    <name type="scientific">Streptococcus equinus JB1</name>
    <dbReference type="NCBI Taxonomy" id="1294274"/>
    <lineage>
        <taxon>Bacteria</taxon>
        <taxon>Bacillati</taxon>
        <taxon>Bacillota</taxon>
        <taxon>Bacilli</taxon>
        <taxon>Lactobacillales</taxon>
        <taxon>Streptococcaceae</taxon>
        <taxon>Streptococcus</taxon>
    </lineage>
</organism>
<gene>
    <name evidence="2" type="ORF">H702_02055</name>
</gene>
<protein>
    <submittedName>
        <fullName evidence="2">Uncharacterized protein</fullName>
    </submittedName>
</protein>
<feature type="region of interest" description="Disordered" evidence="1">
    <location>
        <begin position="1"/>
        <end position="21"/>
    </location>
</feature>
<evidence type="ECO:0000256" key="1">
    <source>
        <dbReference type="SAM" id="MobiDB-lite"/>
    </source>
</evidence>
<dbReference type="Proteomes" id="UP000029382">
    <property type="component" value="Unassembled WGS sequence"/>
</dbReference>
<reference evidence="2 3" key="1">
    <citation type="journal article" date="2014" name="Genome Announc.">
        <title>Draft Genome Sequences of Streptococcus bovis Strains ATCC 33317 and JB1.</title>
        <authorList>
            <person name="Benahmed F.H."/>
            <person name="Gopinath G.R."/>
            <person name="Harbottle H."/>
            <person name="Cotta M.A."/>
            <person name="Luo Y."/>
            <person name="Henderson C."/>
            <person name="Teri P."/>
            <person name="Soppet D."/>
            <person name="Rasmussen M."/>
            <person name="Whitehead T.R."/>
            <person name="Davidson M."/>
        </authorList>
    </citation>
    <scope>NUCLEOTIDE SEQUENCE [LARGE SCALE GENOMIC DNA]</scope>
    <source>
        <strain evidence="2 3">JB1</strain>
    </source>
</reference>
<accession>A0A091BXW6</accession>
<dbReference type="EMBL" id="AUZH01000011">
    <property type="protein sequence ID" value="KFN88632.1"/>
    <property type="molecule type" value="Genomic_DNA"/>
</dbReference>